<feature type="region of interest" description="Disordered" evidence="2">
    <location>
        <begin position="1"/>
        <end position="47"/>
    </location>
</feature>
<evidence type="ECO:0000313" key="4">
    <source>
        <dbReference type="Proteomes" id="UP000821837"/>
    </source>
</evidence>
<dbReference type="EMBL" id="JABSTV010001254">
    <property type="protein sequence ID" value="KAH7939858.1"/>
    <property type="molecule type" value="Genomic_DNA"/>
</dbReference>
<protein>
    <submittedName>
        <fullName evidence="3">Uncharacterized protein</fullName>
    </submittedName>
</protein>
<reference evidence="3" key="1">
    <citation type="journal article" date="2020" name="Cell">
        <title>Large-Scale Comparative Analyses of Tick Genomes Elucidate Their Genetic Diversity and Vector Capacities.</title>
        <authorList>
            <consortium name="Tick Genome and Microbiome Consortium (TIGMIC)"/>
            <person name="Jia N."/>
            <person name="Wang J."/>
            <person name="Shi W."/>
            <person name="Du L."/>
            <person name="Sun Y."/>
            <person name="Zhan W."/>
            <person name="Jiang J.F."/>
            <person name="Wang Q."/>
            <person name="Zhang B."/>
            <person name="Ji P."/>
            <person name="Bell-Sakyi L."/>
            <person name="Cui X.M."/>
            <person name="Yuan T.T."/>
            <person name="Jiang B.G."/>
            <person name="Yang W.F."/>
            <person name="Lam T.T."/>
            <person name="Chang Q.C."/>
            <person name="Ding S.J."/>
            <person name="Wang X.J."/>
            <person name="Zhu J.G."/>
            <person name="Ruan X.D."/>
            <person name="Zhao L."/>
            <person name="Wei J.T."/>
            <person name="Ye R.Z."/>
            <person name="Que T.C."/>
            <person name="Du C.H."/>
            <person name="Zhou Y.H."/>
            <person name="Cheng J.X."/>
            <person name="Dai P.F."/>
            <person name="Guo W.B."/>
            <person name="Han X.H."/>
            <person name="Huang E.J."/>
            <person name="Li L.F."/>
            <person name="Wei W."/>
            <person name="Gao Y.C."/>
            <person name="Liu J.Z."/>
            <person name="Shao H.Z."/>
            <person name="Wang X."/>
            <person name="Wang C.C."/>
            <person name="Yang T.C."/>
            <person name="Huo Q.B."/>
            <person name="Li W."/>
            <person name="Chen H.Y."/>
            <person name="Chen S.E."/>
            <person name="Zhou L.G."/>
            <person name="Ni X.B."/>
            <person name="Tian J.H."/>
            <person name="Sheng Y."/>
            <person name="Liu T."/>
            <person name="Pan Y.S."/>
            <person name="Xia L.Y."/>
            <person name="Li J."/>
            <person name="Zhao F."/>
            <person name="Cao W.C."/>
        </authorList>
    </citation>
    <scope>NUCLEOTIDE SEQUENCE</scope>
    <source>
        <strain evidence="3">Rsan-2018</strain>
    </source>
</reference>
<evidence type="ECO:0000256" key="1">
    <source>
        <dbReference type="SAM" id="Coils"/>
    </source>
</evidence>
<organism evidence="3 4">
    <name type="scientific">Rhipicephalus sanguineus</name>
    <name type="common">Brown dog tick</name>
    <name type="synonym">Ixodes sanguineus</name>
    <dbReference type="NCBI Taxonomy" id="34632"/>
    <lineage>
        <taxon>Eukaryota</taxon>
        <taxon>Metazoa</taxon>
        <taxon>Ecdysozoa</taxon>
        <taxon>Arthropoda</taxon>
        <taxon>Chelicerata</taxon>
        <taxon>Arachnida</taxon>
        <taxon>Acari</taxon>
        <taxon>Parasitiformes</taxon>
        <taxon>Ixodida</taxon>
        <taxon>Ixodoidea</taxon>
        <taxon>Ixodidae</taxon>
        <taxon>Rhipicephalinae</taxon>
        <taxon>Rhipicephalus</taxon>
        <taxon>Rhipicephalus</taxon>
    </lineage>
</organism>
<comment type="caution">
    <text evidence="3">The sequence shown here is derived from an EMBL/GenBank/DDBJ whole genome shotgun (WGS) entry which is preliminary data.</text>
</comment>
<evidence type="ECO:0000313" key="3">
    <source>
        <dbReference type="EMBL" id="KAH7939858.1"/>
    </source>
</evidence>
<dbReference type="VEuPathDB" id="VectorBase:RSAN_045094"/>
<name>A0A9D4PG89_RHISA</name>
<dbReference type="AlphaFoldDB" id="A0A9D4PG89"/>
<keyword evidence="1" id="KW-0175">Coiled coil</keyword>
<sequence>MLEAAQPTTDEVVLEPEEEVRKTAAPENEMPEVIVLPAEKERSDQDLGLKRKHCVEDAPNLDTSTLENSDLLRKVENLENEIEELKKCQNKEGMPSKGLATLVELEKNVEQLLPQQESGLEANSF</sequence>
<evidence type="ECO:0000256" key="2">
    <source>
        <dbReference type="SAM" id="MobiDB-lite"/>
    </source>
</evidence>
<dbReference type="Proteomes" id="UP000821837">
    <property type="component" value="Chromosome 8"/>
</dbReference>
<reference evidence="3" key="2">
    <citation type="submission" date="2021-09" db="EMBL/GenBank/DDBJ databases">
        <authorList>
            <person name="Jia N."/>
            <person name="Wang J."/>
            <person name="Shi W."/>
            <person name="Du L."/>
            <person name="Sun Y."/>
            <person name="Zhan W."/>
            <person name="Jiang J."/>
            <person name="Wang Q."/>
            <person name="Zhang B."/>
            <person name="Ji P."/>
            <person name="Sakyi L.B."/>
            <person name="Cui X."/>
            <person name="Yuan T."/>
            <person name="Jiang B."/>
            <person name="Yang W."/>
            <person name="Lam T.T.-Y."/>
            <person name="Chang Q."/>
            <person name="Ding S."/>
            <person name="Wang X."/>
            <person name="Zhu J."/>
            <person name="Ruan X."/>
            <person name="Zhao L."/>
            <person name="Wei J."/>
            <person name="Que T."/>
            <person name="Du C."/>
            <person name="Cheng J."/>
            <person name="Dai P."/>
            <person name="Han X."/>
            <person name="Huang E."/>
            <person name="Gao Y."/>
            <person name="Liu J."/>
            <person name="Shao H."/>
            <person name="Ye R."/>
            <person name="Li L."/>
            <person name="Wei W."/>
            <person name="Wang X."/>
            <person name="Wang C."/>
            <person name="Huo Q."/>
            <person name="Li W."/>
            <person name="Guo W."/>
            <person name="Chen H."/>
            <person name="Chen S."/>
            <person name="Zhou L."/>
            <person name="Zhou L."/>
            <person name="Ni X."/>
            <person name="Tian J."/>
            <person name="Zhou Y."/>
            <person name="Sheng Y."/>
            <person name="Liu T."/>
            <person name="Pan Y."/>
            <person name="Xia L."/>
            <person name="Li J."/>
            <person name="Zhao F."/>
            <person name="Cao W."/>
        </authorList>
    </citation>
    <scope>NUCLEOTIDE SEQUENCE</scope>
    <source>
        <strain evidence="3">Rsan-2018</strain>
        <tissue evidence="3">Larvae</tissue>
    </source>
</reference>
<feature type="compositionally biased region" description="Basic and acidic residues" evidence="2">
    <location>
        <begin position="38"/>
        <end position="47"/>
    </location>
</feature>
<proteinExistence type="predicted"/>
<keyword evidence="4" id="KW-1185">Reference proteome</keyword>
<accession>A0A9D4PG89</accession>
<gene>
    <name evidence="3" type="ORF">HPB52_018224</name>
</gene>
<feature type="coiled-coil region" evidence="1">
    <location>
        <begin position="61"/>
        <end position="92"/>
    </location>
</feature>